<evidence type="ECO:0000313" key="11">
    <source>
        <dbReference type="Proteomes" id="UP000182725"/>
    </source>
</evidence>
<dbReference type="AlphaFoldDB" id="A0A1H5N0I9"/>
<proteinExistence type="inferred from homology"/>
<dbReference type="Gene3D" id="1.10.3720.10">
    <property type="entry name" value="MetI-like"/>
    <property type="match status" value="1"/>
</dbReference>
<dbReference type="PANTHER" id="PTHR43357:SF4">
    <property type="entry name" value="INNER MEMBRANE ABC TRANSPORTER PERMEASE PROTEIN YDCV"/>
    <property type="match status" value="1"/>
</dbReference>
<dbReference type="Pfam" id="PF00528">
    <property type="entry name" value="BPD_transp_1"/>
    <property type="match status" value="1"/>
</dbReference>
<feature type="domain" description="ABC transmembrane type-1" evidence="9">
    <location>
        <begin position="65"/>
        <end position="258"/>
    </location>
</feature>
<evidence type="ECO:0000256" key="3">
    <source>
        <dbReference type="ARBA" id="ARBA00022475"/>
    </source>
</evidence>
<comment type="similarity">
    <text evidence="8">Belongs to the binding-protein-dependent transport system permease family.</text>
</comment>
<feature type="transmembrane region" description="Helical" evidence="8">
    <location>
        <begin position="236"/>
        <end position="258"/>
    </location>
</feature>
<keyword evidence="3" id="KW-1003">Cell membrane</keyword>
<evidence type="ECO:0000256" key="5">
    <source>
        <dbReference type="ARBA" id="ARBA00022692"/>
    </source>
</evidence>
<name>A0A1H5N0I9_9MICC</name>
<dbReference type="InterPro" id="IPR000515">
    <property type="entry name" value="MetI-like"/>
</dbReference>
<reference evidence="10 11" key="1">
    <citation type="submission" date="2016-10" db="EMBL/GenBank/DDBJ databases">
        <authorList>
            <person name="de Groot N.N."/>
        </authorList>
    </citation>
    <scope>NUCLEOTIDE SEQUENCE [LARGE SCALE GENOMIC DNA]</scope>
    <source>
        <strain evidence="10 11">DSM 22274</strain>
    </source>
</reference>
<evidence type="ECO:0000313" key="10">
    <source>
        <dbReference type="EMBL" id="SEE94467.1"/>
    </source>
</evidence>
<dbReference type="InterPro" id="IPR035906">
    <property type="entry name" value="MetI-like_sf"/>
</dbReference>
<evidence type="ECO:0000259" key="9">
    <source>
        <dbReference type="PROSITE" id="PS50928"/>
    </source>
</evidence>
<feature type="transmembrane region" description="Helical" evidence="8">
    <location>
        <begin position="131"/>
        <end position="153"/>
    </location>
</feature>
<keyword evidence="5 8" id="KW-0812">Transmembrane</keyword>
<evidence type="ECO:0000256" key="8">
    <source>
        <dbReference type="RuleBase" id="RU363032"/>
    </source>
</evidence>
<evidence type="ECO:0000256" key="6">
    <source>
        <dbReference type="ARBA" id="ARBA00022989"/>
    </source>
</evidence>
<dbReference type="GO" id="GO:0055085">
    <property type="term" value="P:transmembrane transport"/>
    <property type="evidence" value="ECO:0007669"/>
    <property type="project" value="InterPro"/>
</dbReference>
<gene>
    <name evidence="10" type="ORF">SAMN04489740_3248</name>
</gene>
<keyword evidence="6 8" id="KW-1133">Transmembrane helix</keyword>
<dbReference type="SUPFAM" id="SSF161098">
    <property type="entry name" value="MetI-like"/>
    <property type="match status" value="1"/>
</dbReference>
<keyword evidence="2 8" id="KW-0813">Transport</keyword>
<dbReference type="PANTHER" id="PTHR43357">
    <property type="entry name" value="INNER MEMBRANE ABC TRANSPORTER PERMEASE PROTEIN YDCV"/>
    <property type="match status" value="1"/>
</dbReference>
<sequence length="267" mass="27164">MLLHTKSSKFTVWAFLTLALLLLIGAPLLVTLMAAFAGSWNGVLPSNPTLGHVVGALAADNLSSLIVSLQTAVFASLLAVFLGTWAALCAASSPTNSAVSRVSDAVFHLPAAVPSVVVGLGMLTAFSKAPVLLNGTAAIVILAQTLLVLAFAYSTVSAAARGADPLIPLAAASLGASRLRVLLTIKLPLLLPSIAAATGLAVALCMGELGATVMLYPASWRTLPVTIFTLTDRGALFDAAANTLVLIAVTVAVLAVIAKFRGKTAVR</sequence>
<feature type="transmembrane region" description="Helical" evidence="8">
    <location>
        <begin position="190"/>
        <end position="216"/>
    </location>
</feature>
<comment type="subcellular location">
    <subcellularLocation>
        <location evidence="1">Cell inner membrane</location>
        <topology evidence="1">Multi-pass membrane protein</topology>
    </subcellularLocation>
    <subcellularLocation>
        <location evidence="8">Cell membrane</location>
        <topology evidence="8">Multi-pass membrane protein</topology>
    </subcellularLocation>
</comment>
<feature type="transmembrane region" description="Helical" evidence="8">
    <location>
        <begin position="12"/>
        <end position="37"/>
    </location>
</feature>
<dbReference type="CDD" id="cd06261">
    <property type="entry name" value="TM_PBP2"/>
    <property type="match status" value="1"/>
</dbReference>
<dbReference type="EMBL" id="FNTV01000001">
    <property type="protein sequence ID" value="SEE94467.1"/>
    <property type="molecule type" value="Genomic_DNA"/>
</dbReference>
<dbReference type="RefSeq" id="WP_074712433.1">
    <property type="nucleotide sequence ID" value="NZ_FNTV01000001.1"/>
</dbReference>
<organism evidence="10 11">
    <name type="scientific">Arthrobacter alpinus</name>
    <dbReference type="NCBI Taxonomy" id="656366"/>
    <lineage>
        <taxon>Bacteria</taxon>
        <taxon>Bacillati</taxon>
        <taxon>Actinomycetota</taxon>
        <taxon>Actinomycetes</taxon>
        <taxon>Micrococcales</taxon>
        <taxon>Micrococcaceae</taxon>
        <taxon>Arthrobacter</taxon>
    </lineage>
</organism>
<feature type="transmembrane region" description="Helical" evidence="8">
    <location>
        <begin position="74"/>
        <end position="93"/>
    </location>
</feature>
<keyword evidence="7 8" id="KW-0472">Membrane</keyword>
<dbReference type="PROSITE" id="PS50928">
    <property type="entry name" value="ABC_TM1"/>
    <property type="match status" value="1"/>
</dbReference>
<dbReference type="GO" id="GO:0005886">
    <property type="term" value="C:plasma membrane"/>
    <property type="evidence" value="ECO:0007669"/>
    <property type="project" value="UniProtKB-SubCell"/>
</dbReference>
<evidence type="ECO:0000256" key="2">
    <source>
        <dbReference type="ARBA" id="ARBA00022448"/>
    </source>
</evidence>
<dbReference type="Proteomes" id="UP000182725">
    <property type="component" value="Unassembled WGS sequence"/>
</dbReference>
<evidence type="ECO:0000256" key="4">
    <source>
        <dbReference type="ARBA" id="ARBA00022519"/>
    </source>
</evidence>
<keyword evidence="4" id="KW-0997">Cell inner membrane</keyword>
<evidence type="ECO:0000256" key="7">
    <source>
        <dbReference type="ARBA" id="ARBA00023136"/>
    </source>
</evidence>
<accession>A0A1H5N0I9</accession>
<evidence type="ECO:0000256" key="1">
    <source>
        <dbReference type="ARBA" id="ARBA00004429"/>
    </source>
</evidence>
<feature type="transmembrane region" description="Helical" evidence="8">
    <location>
        <begin position="105"/>
        <end position="124"/>
    </location>
</feature>
<protein>
    <submittedName>
        <fullName evidence="10">2-aminoethylphosphonate transport system permease protein</fullName>
    </submittedName>
</protein>